<evidence type="ECO:0000313" key="1">
    <source>
        <dbReference type="EMBL" id="OAM36511.1"/>
    </source>
</evidence>
<reference evidence="2" key="1">
    <citation type="submission" date="2016-05" db="EMBL/GenBank/DDBJ databases">
        <title>Draft genome of Corynebacterium afermentans subsp. afermentans LCDC 88199T.</title>
        <authorList>
            <person name="Bernier A.-M."/>
            <person name="Bernard K."/>
        </authorList>
    </citation>
    <scope>NUCLEOTIDE SEQUENCE [LARGE SCALE GENOMIC DNA]</scope>
    <source>
        <strain evidence="2">NML130454</strain>
    </source>
</reference>
<dbReference type="EMBL" id="LXSQ01000030">
    <property type="protein sequence ID" value="OAM36511.1"/>
    <property type="molecule type" value="Genomic_DNA"/>
</dbReference>
<accession>A0A1B6VT90</accession>
<dbReference type="AlphaFoldDB" id="A0A1B6VT90"/>
<name>A0A1B6VT90_9NEIS</name>
<dbReference type="STRING" id="1795832.A7Q00_12175"/>
<organism evidence="1 2">
    <name type="scientific">Eikenella halliae</name>
    <dbReference type="NCBI Taxonomy" id="1795832"/>
    <lineage>
        <taxon>Bacteria</taxon>
        <taxon>Pseudomonadati</taxon>
        <taxon>Pseudomonadota</taxon>
        <taxon>Betaproteobacteria</taxon>
        <taxon>Neisseriales</taxon>
        <taxon>Neisseriaceae</taxon>
        <taxon>Eikenella</taxon>
    </lineage>
</organism>
<keyword evidence="2" id="KW-1185">Reference proteome</keyword>
<protein>
    <submittedName>
        <fullName evidence="1">Uncharacterized protein</fullName>
    </submittedName>
</protein>
<dbReference type="InterPro" id="IPR037883">
    <property type="entry name" value="Knr4/Smi1-like_sf"/>
</dbReference>
<dbReference type="RefSeq" id="WP_064090792.1">
    <property type="nucleotide sequence ID" value="NZ_LXSQ01000030.1"/>
</dbReference>
<dbReference type="Proteomes" id="UP000077726">
    <property type="component" value="Unassembled WGS sequence"/>
</dbReference>
<evidence type="ECO:0000313" key="2">
    <source>
        <dbReference type="Proteomes" id="UP000077726"/>
    </source>
</evidence>
<dbReference type="OrthoDB" id="6989522at2"/>
<gene>
    <name evidence="1" type="ORF">A7Q00_12175</name>
</gene>
<comment type="caution">
    <text evidence="1">The sequence shown here is derived from an EMBL/GenBank/DDBJ whole genome shotgun (WGS) entry which is preliminary data.</text>
</comment>
<dbReference type="SUPFAM" id="SSF160631">
    <property type="entry name" value="SMI1/KNR4-like"/>
    <property type="match status" value="1"/>
</dbReference>
<proteinExistence type="predicted"/>
<sequence>MSSNLTEQTRIRMIIEDQIRRLDAIYKVTCSSKDYLGWKKQGLSEKELLLLEQRLGKNIPDAQRIALNLFEFRISPQYALDIGFSDGDVPINNINLAADFIVGDSNIGNEMQYVYNLLPNMPKYSGALHHVVWHKDLMMIGAEDTFYWFVDLNPPENGVYGQIICAGFEEIKVVANNYMEFLEIIIKSFPKNDFS</sequence>